<dbReference type="PANTHER" id="PTHR23324">
    <property type="entry name" value="SEC14 RELATED PROTEIN"/>
    <property type="match status" value="1"/>
</dbReference>
<dbReference type="PROSITE" id="PS50866">
    <property type="entry name" value="GOLD"/>
    <property type="match status" value="1"/>
</dbReference>
<dbReference type="InterPro" id="IPR001251">
    <property type="entry name" value="CRAL-TRIO_dom"/>
</dbReference>
<evidence type="ECO:0000313" key="4">
    <source>
        <dbReference type="EMBL" id="KAF2903096.1"/>
    </source>
</evidence>
<evidence type="ECO:0000259" key="2">
    <source>
        <dbReference type="PROSITE" id="PS50191"/>
    </source>
</evidence>
<dbReference type="CDD" id="cd00170">
    <property type="entry name" value="SEC14"/>
    <property type="match status" value="1"/>
</dbReference>
<comment type="caution">
    <text evidence="4">The sequence shown here is derived from an EMBL/GenBank/DDBJ whole genome shotgun (WGS) entry which is preliminary data.</text>
</comment>
<evidence type="ECO:0008006" key="6">
    <source>
        <dbReference type="Google" id="ProtNLM"/>
    </source>
</evidence>
<dbReference type="PANTHER" id="PTHR23324:SF83">
    <property type="entry name" value="SEC14-LIKE PROTEIN 2"/>
    <property type="match status" value="1"/>
</dbReference>
<dbReference type="PROSITE" id="PS50191">
    <property type="entry name" value="CRAL_TRIO"/>
    <property type="match status" value="1"/>
</dbReference>
<dbReference type="Gene3D" id="3.40.525.10">
    <property type="entry name" value="CRAL-TRIO lipid binding domain"/>
    <property type="match status" value="1"/>
</dbReference>
<proteinExistence type="predicted"/>
<keyword evidence="5" id="KW-1185">Reference proteome</keyword>
<dbReference type="InterPro" id="IPR036865">
    <property type="entry name" value="CRAL-TRIO_dom_sf"/>
</dbReference>
<dbReference type="SUPFAM" id="SSF52087">
    <property type="entry name" value="CRAL/TRIO domain"/>
    <property type="match status" value="1"/>
</dbReference>
<reference evidence="4" key="1">
    <citation type="submission" date="2019-08" db="EMBL/GenBank/DDBJ databases">
        <title>The genome of the North American firefly Photinus pyralis.</title>
        <authorList>
            <consortium name="Photinus pyralis genome working group"/>
            <person name="Fallon T.R."/>
            <person name="Sander Lower S.E."/>
            <person name="Weng J.-K."/>
        </authorList>
    </citation>
    <scope>NUCLEOTIDE SEQUENCE</scope>
    <source>
        <strain evidence="4">TRF0915ILg1</strain>
        <tissue evidence="4">Whole body</tissue>
    </source>
</reference>
<dbReference type="Proteomes" id="UP000801492">
    <property type="component" value="Unassembled WGS sequence"/>
</dbReference>
<name>A0A8K0DGZ7_IGNLU</name>
<feature type="domain" description="CRAL-TRIO" evidence="2">
    <location>
        <begin position="23"/>
        <end position="194"/>
    </location>
</feature>
<dbReference type="InterPro" id="IPR036598">
    <property type="entry name" value="GOLD_dom_sf"/>
</dbReference>
<evidence type="ECO:0000259" key="3">
    <source>
        <dbReference type="PROSITE" id="PS50866"/>
    </source>
</evidence>
<accession>A0A8K0DGZ7</accession>
<dbReference type="SMART" id="SM00516">
    <property type="entry name" value="SEC14"/>
    <property type="match status" value="1"/>
</dbReference>
<dbReference type="AlphaFoldDB" id="A0A8K0DGZ7"/>
<organism evidence="4 5">
    <name type="scientific">Ignelater luminosus</name>
    <name type="common">Cucubano</name>
    <name type="synonym">Pyrophorus luminosus</name>
    <dbReference type="NCBI Taxonomy" id="2038154"/>
    <lineage>
        <taxon>Eukaryota</taxon>
        <taxon>Metazoa</taxon>
        <taxon>Ecdysozoa</taxon>
        <taxon>Arthropoda</taxon>
        <taxon>Hexapoda</taxon>
        <taxon>Insecta</taxon>
        <taxon>Pterygota</taxon>
        <taxon>Neoptera</taxon>
        <taxon>Endopterygota</taxon>
        <taxon>Coleoptera</taxon>
        <taxon>Polyphaga</taxon>
        <taxon>Elateriformia</taxon>
        <taxon>Elateroidea</taxon>
        <taxon>Elateridae</taxon>
        <taxon>Agrypninae</taxon>
        <taxon>Pyrophorini</taxon>
        <taxon>Ignelater</taxon>
    </lineage>
</organism>
<dbReference type="Pfam" id="PF00650">
    <property type="entry name" value="CRAL_TRIO"/>
    <property type="match status" value="1"/>
</dbReference>
<feature type="region of interest" description="Disordered" evidence="1">
    <location>
        <begin position="335"/>
        <end position="354"/>
    </location>
</feature>
<dbReference type="InterPro" id="IPR051064">
    <property type="entry name" value="SEC14/CRAL-TRIO_domain"/>
</dbReference>
<dbReference type="OrthoDB" id="1434354at2759"/>
<dbReference type="SUPFAM" id="SSF101576">
    <property type="entry name" value="Supernatant protein factor (SPF), C-terminal domain"/>
    <property type="match status" value="1"/>
</dbReference>
<dbReference type="GO" id="GO:0005737">
    <property type="term" value="C:cytoplasm"/>
    <property type="evidence" value="ECO:0007669"/>
    <property type="project" value="TreeGrafter"/>
</dbReference>
<gene>
    <name evidence="4" type="ORF">ILUMI_03084</name>
</gene>
<protein>
    <recommendedName>
        <fullName evidence="6">SEC14-like protein 2</fullName>
    </recommendedName>
</protein>
<feature type="domain" description="GOLD" evidence="3">
    <location>
        <begin position="224"/>
        <end position="325"/>
    </location>
</feature>
<sequence>MLRESLQWRLFWEVDDGLKTWEPPEALGLHYPSGSTGCDTDGAPVIFVPFGGLDIVGILHSVSKQDTVRMTLKVLEYYLGMAEKTGAHKIVVVFDMDGFSLKDYAWRPAAEVVISLIKMYEANYPEILKACYIINAPTVFAVAFAVVKRFLNDYTLGKISIYKSDPRKWMKVLTENIPLDILPKYYGGELADPDGNPKCPSKIRQGGKIPKSYYTNTFTKDGGDENFQTVVIKKGKKFTIDFIVAEDGCVLRWEFRTEDHDIKFGITYCDSEGNTSPAIRFQRVSSNQVNEAGILSCQAPATYTVVFDNSYSLLRNKTLHYNIILSEPLNQLGNITPENGTTNGNNGENHLSND</sequence>
<dbReference type="Gene3D" id="2.60.120.680">
    <property type="entry name" value="GOLD domain"/>
    <property type="match status" value="1"/>
</dbReference>
<evidence type="ECO:0000313" key="5">
    <source>
        <dbReference type="Proteomes" id="UP000801492"/>
    </source>
</evidence>
<dbReference type="InterPro" id="IPR009038">
    <property type="entry name" value="GOLD_dom"/>
</dbReference>
<evidence type="ECO:0000256" key="1">
    <source>
        <dbReference type="SAM" id="MobiDB-lite"/>
    </source>
</evidence>
<dbReference type="EMBL" id="VTPC01001111">
    <property type="protein sequence ID" value="KAF2903096.1"/>
    <property type="molecule type" value="Genomic_DNA"/>
</dbReference>